<proteinExistence type="predicted"/>
<evidence type="ECO:0000313" key="3">
    <source>
        <dbReference type="Proteomes" id="UP000559885"/>
    </source>
</evidence>
<dbReference type="InterPro" id="IPR029058">
    <property type="entry name" value="AB_hydrolase_fold"/>
</dbReference>
<accession>A0A841ZPE2</accession>
<dbReference type="RefSeq" id="WP_185374833.1">
    <property type="nucleotide sequence ID" value="NZ_JAARRM010000006.1"/>
</dbReference>
<evidence type="ECO:0000313" key="2">
    <source>
        <dbReference type="EMBL" id="MBC1522336.1"/>
    </source>
</evidence>
<feature type="domain" description="AB hydrolase-1" evidence="1">
    <location>
        <begin position="15"/>
        <end position="245"/>
    </location>
</feature>
<dbReference type="PANTHER" id="PTHR46438:SF11">
    <property type="entry name" value="LIPASE-RELATED"/>
    <property type="match status" value="1"/>
</dbReference>
<comment type="caution">
    <text evidence="2">The sequence shown here is derived from an EMBL/GenBank/DDBJ whole genome shotgun (WGS) entry which is preliminary data.</text>
</comment>
<gene>
    <name evidence="2" type="ORF">HB912_11830</name>
</gene>
<organism evidence="2 3">
    <name type="scientific">Listeria aquatica</name>
    <dbReference type="NCBI Taxonomy" id="1494960"/>
    <lineage>
        <taxon>Bacteria</taxon>
        <taxon>Bacillati</taxon>
        <taxon>Bacillota</taxon>
        <taxon>Bacilli</taxon>
        <taxon>Bacillales</taxon>
        <taxon>Listeriaceae</taxon>
        <taxon>Listeria</taxon>
    </lineage>
</organism>
<dbReference type="PANTHER" id="PTHR46438">
    <property type="entry name" value="ALPHA/BETA-HYDROLASES SUPERFAMILY PROTEIN"/>
    <property type="match status" value="1"/>
</dbReference>
<protein>
    <submittedName>
        <fullName evidence="2">Alpha/beta hydrolase</fullName>
    </submittedName>
</protein>
<dbReference type="EMBL" id="JAARRM010000006">
    <property type="protein sequence ID" value="MBC1522336.1"/>
    <property type="molecule type" value="Genomic_DNA"/>
</dbReference>
<evidence type="ECO:0000259" key="1">
    <source>
        <dbReference type="Pfam" id="PF12697"/>
    </source>
</evidence>
<keyword evidence="2" id="KW-0378">Hydrolase</keyword>
<dbReference type="Gene3D" id="3.40.50.1820">
    <property type="entry name" value="alpha/beta hydrolase"/>
    <property type="match status" value="1"/>
</dbReference>
<sequence length="266" mass="30876">MNTIHYKEFGVGAPIYFIHGSGLDLESMIYFYEGLFDSKSCFSRVYLDIPGMGESIINQRVKNSDDILLEIKKFIDCHSKGRPIILCGHSYGGYICLGLVRILLSQISGFFLTCPVIRARKDDRSLAKHKNIVEERINPNYNQEFFSDYLNMNVRISEHSWFDYQQSILPGLKKGINTFWKDIQDVDYMFSFENILIDDISEVKGNILLGKFDQIVGFSDQEQLMNKENMEVYVLDEAGHNLPIDVKDELNKHFLRFIRSFTDDFV</sequence>
<dbReference type="InterPro" id="IPR000073">
    <property type="entry name" value="AB_hydrolase_1"/>
</dbReference>
<dbReference type="AlphaFoldDB" id="A0A841ZPE2"/>
<dbReference type="SUPFAM" id="SSF53474">
    <property type="entry name" value="alpha/beta-Hydrolases"/>
    <property type="match status" value="1"/>
</dbReference>
<dbReference type="Pfam" id="PF12697">
    <property type="entry name" value="Abhydrolase_6"/>
    <property type="match status" value="1"/>
</dbReference>
<reference evidence="2 3" key="1">
    <citation type="submission" date="2020-03" db="EMBL/GenBank/DDBJ databases">
        <title>Soil Listeria distribution.</title>
        <authorList>
            <person name="Liao J."/>
            <person name="Wiedmann M."/>
        </authorList>
    </citation>
    <scope>NUCLEOTIDE SEQUENCE [LARGE SCALE GENOMIC DNA]</scope>
    <source>
        <strain evidence="2 3">FSL L7-1507</strain>
    </source>
</reference>
<dbReference type="GO" id="GO:0016787">
    <property type="term" value="F:hydrolase activity"/>
    <property type="evidence" value="ECO:0007669"/>
    <property type="project" value="UniProtKB-KW"/>
</dbReference>
<name>A0A841ZPE2_9LIST</name>
<dbReference type="Proteomes" id="UP000559885">
    <property type="component" value="Unassembled WGS sequence"/>
</dbReference>